<name>A0A9W9P248_9EURO</name>
<evidence type="ECO:0000256" key="5">
    <source>
        <dbReference type="ARBA" id="ARBA00038359"/>
    </source>
</evidence>
<dbReference type="PANTHER" id="PTHR33048:SF47">
    <property type="entry name" value="INTEGRAL MEMBRANE PROTEIN-RELATED"/>
    <property type="match status" value="1"/>
</dbReference>
<comment type="caution">
    <text evidence="10">The sequence shown here is derived from an EMBL/GenBank/DDBJ whole genome shotgun (WGS) entry which is preliminary data.</text>
</comment>
<dbReference type="EMBL" id="JAPQKS010000004">
    <property type="protein sequence ID" value="KAJ5232633.1"/>
    <property type="molecule type" value="Genomic_DNA"/>
</dbReference>
<feature type="signal peptide" evidence="8">
    <location>
        <begin position="1"/>
        <end position="20"/>
    </location>
</feature>
<comment type="similarity">
    <text evidence="5">Belongs to the SAT4 family.</text>
</comment>
<evidence type="ECO:0000256" key="1">
    <source>
        <dbReference type="ARBA" id="ARBA00004141"/>
    </source>
</evidence>
<keyword evidence="11" id="KW-1185">Reference proteome</keyword>
<feature type="compositionally biased region" description="Low complexity" evidence="6">
    <location>
        <begin position="160"/>
        <end position="179"/>
    </location>
</feature>
<feature type="chain" id="PRO_5040866192" description="Rhodopsin domain-containing protein" evidence="8">
    <location>
        <begin position="21"/>
        <end position="218"/>
    </location>
</feature>
<dbReference type="GeneID" id="83202189"/>
<organism evidence="10 11">
    <name type="scientific">Penicillium chermesinum</name>
    <dbReference type="NCBI Taxonomy" id="63820"/>
    <lineage>
        <taxon>Eukaryota</taxon>
        <taxon>Fungi</taxon>
        <taxon>Dikarya</taxon>
        <taxon>Ascomycota</taxon>
        <taxon>Pezizomycotina</taxon>
        <taxon>Eurotiomycetes</taxon>
        <taxon>Eurotiomycetidae</taxon>
        <taxon>Eurotiales</taxon>
        <taxon>Aspergillaceae</taxon>
        <taxon>Penicillium</taxon>
    </lineage>
</organism>
<dbReference type="PANTHER" id="PTHR33048">
    <property type="entry name" value="PTH11-LIKE INTEGRAL MEMBRANE PROTEIN (AFU_ORTHOLOGUE AFUA_5G11245)"/>
    <property type="match status" value="1"/>
</dbReference>
<dbReference type="InterPro" id="IPR052337">
    <property type="entry name" value="SAT4-like"/>
</dbReference>
<dbReference type="GO" id="GO:0016020">
    <property type="term" value="C:membrane"/>
    <property type="evidence" value="ECO:0007669"/>
    <property type="project" value="UniProtKB-SubCell"/>
</dbReference>
<comment type="subcellular location">
    <subcellularLocation>
        <location evidence="1">Membrane</location>
        <topology evidence="1">Multi-pass membrane protein</topology>
    </subcellularLocation>
</comment>
<dbReference type="InterPro" id="IPR049326">
    <property type="entry name" value="Rhodopsin_dom_fungi"/>
</dbReference>
<dbReference type="Pfam" id="PF20684">
    <property type="entry name" value="Fung_rhodopsin"/>
    <property type="match status" value="1"/>
</dbReference>
<evidence type="ECO:0000256" key="6">
    <source>
        <dbReference type="SAM" id="MobiDB-lite"/>
    </source>
</evidence>
<reference evidence="10" key="2">
    <citation type="journal article" date="2023" name="IMA Fungus">
        <title>Comparative genomic study of the Penicillium genus elucidates a diverse pangenome and 15 lateral gene transfer events.</title>
        <authorList>
            <person name="Petersen C."/>
            <person name="Sorensen T."/>
            <person name="Nielsen M.R."/>
            <person name="Sondergaard T.E."/>
            <person name="Sorensen J.L."/>
            <person name="Fitzpatrick D.A."/>
            <person name="Frisvad J.C."/>
            <person name="Nielsen K.L."/>
        </authorList>
    </citation>
    <scope>NUCLEOTIDE SEQUENCE</scope>
    <source>
        <strain evidence="10">IBT 19713</strain>
    </source>
</reference>
<keyword evidence="2 7" id="KW-0812">Transmembrane</keyword>
<evidence type="ECO:0000259" key="9">
    <source>
        <dbReference type="Pfam" id="PF20684"/>
    </source>
</evidence>
<dbReference type="AlphaFoldDB" id="A0A9W9P248"/>
<evidence type="ECO:0000313" key="11">
    <source>
        <dbReference type="Proteomes" id="UP001150941"/>
    </source>
</evidence>
<evidence type="ECO:0000256" key="4">
    <source>
        <dbReference type="ARBA" id="ARBA00023136"/>
    </source>
</evidence>
<gene>
    <name evidence="10" type="ORF">N7468_005589</name>
</gene>
<keyword evidence="4 7" id="KW-0472">Membrane</keyword>
<proteinExistence type="inferred from homology"/>
<dbReference type="OrthoDB" id="5378633at2759"/>
<dbReference type="RefSeq" id="XP_058330626.1">
    <property type="nucleotide sequence ID" value="XM_058474886.1"/>
</dbReference>
<feature type="transmembrane region" description="Helical" evidence="7">
    <location>
        <begin position="116"/>
        <end position="135"/>
    </location>
</feature>
<reference evidence="10" key="1">
    <citation type="submission" date="2022-11" db="EMBL/GenBank/DDBJ databases">
        <authorList>
            <person name="Petersen C."/>
        </authorList>
    </citation>
    <scope>NUCLEOTIDE SEQUENCE</scope>
    <source>
        <strain evidence="10">IBT 19713</strain>
    </source>
</reference>
<feature type="transmembrane region" description="Helical" evidence="7">
    <location>
        <begin position="44"/>
        <end position="63"/>
    </location>
</feature>
<keyword evidence="8" id="KW-0732">Signal</keyword>
<feature type="transmembrane region" description="Helical" evidence="7">
    <location>
        <begin position="75"/>
        <end position="96"/>
    </location>
</feature>
<feature type="domain" description="Rhodopsin" evidence="9">
    <location>
        <begin position="2"/>
        <end position="140"/>
    </location>
</feature>
<evidence type="ECO:0000256" key="3">
    <source>
        <dbReference type="ARBA" id="ARBA00022989"/>
    </source>
</evidence>
<keyword evidence="3 7" id="KW-1133">Transmembrane helix</keyword>
<accession>A0A9W9P248</accession>
<protein>
    <recommendedName>
        <fullName evidence="9">Rhodopsin domain-containing protein</fullName>
    </recommendedName>
</protein>
<evidence type="ECO:0000256" key="7">
    <source>
        <dbReference type="SAM" id="Phobius"/>
    </source>
</evidence>
<dbReference type="Proteomes" id="UP001150941">
    <property type="component" value="Unassembled WGS sequence"/>
</dbReference>
<evidence type="ECO:0000256" key="2">
    <source>
        <dbReference type="ARBA" id="ARBA00022692"/>
    </source>
</evidence>
<evidence type="ECO:0000256" key="8">
    <source>
        <dbReference type="SAM" id="SignalP"/>
    </source>
</evidence>
<evidence type="ECO:0000313" key="10">
    <source>
        <dbReference type="EMBL" id="KAJ5232633.1"/>
    </source>
</evidence>
<sequence>MASFVILWAVAIFVTGTLNCIPVNKFWDPSIQGYCIDSATFYYGMQIPNILSDLIILLMPVKVVIQLPVARSQKFLLSAVFLVGGLTLVFDIVRLWVMIGLTHSGPDITYQQAPVAMWTCLEGAVAIVGACLPNFRPLFRFSQRGFWSQLRSSGQQSGKTLLNSNTTNTTSTTVTSPTSGSQWSANLKKPSLMSHVTEDGTQGIEIHRYSKYTEGESK</sequence>
<feature type="region of interest" description="Disordered" evidence="6">
    <location>
        <begin position="156"/>
        <end position="184"/>
    </location>
</feature>